<accession>A0A4Q1JUZ4</accession>
<keyword evidence="8 13" id="KW-0326">Glycosidase</keyword>
<evidence type="ECO:0000256" key="11">
    <source>
        <dbReference type="ARBA" id="ARBA00077338"/>
    </source>
</evidence>
<evidence type="ECO:0000256" key="2">
    <source>
        <dbReference type="ARBA" id="ARBA00005641"/>
    </source>
</evidence>
<dbReference type="InterPro" id="IPR018087">
    <property type="entry name" value="Glyco_hydro_5_CS"/>
</dbReference>
<dbReference type="Pfam" id="PF00150">
    <property type="entry name" value="Cellulase"/>
    <property type="match status" value="1"/>
</dbReference>
<keyword evidence="9" id="KW-0624">Polysaccharide degradation</keyword>
<feature type="signal peptide" evidence="14">
    <location>
        <begin position="1"/>
        <end position="23"/>
    </location>
</feature>
<keyword evidence="17" id="KW-1185">Reference proteome</keyword>
<comment type="similarity">
    <text evidence="2 13">Belongs to the glycosyl hydrolase 5 (cellulase A) family.</text>
</comment>
<comment type="caution">
    <text evidence="16">The sequence shown here is derived from an EMBL/GenBank/DDBJ whole genome shotgun (WGS) entry which is preliminary data.</text>
</comment>
<proteinExistence type="inferred from homology"/>
<dbReference type="SUPFAM" id="SSF51445">
    <property type="entry name" value="(Trans)glycosidases"/>
    <property type="match status" value="1"/>
</dbReference>
<evidence type="ECO:0000256" key="3">
    <source>
        <dbReference type="ARBA" id="ARBA00012601"/>
    </source>
</evidence>
<evidence type="ECO:0000256" key="12">
    <source>
        <dbReference type="ARBA" id="ARBA00079594"/>
    </source>
</evidence>
<name>A0A4Q1JUZ4_9GAMM</name>
<feature type="chain" id="PRO_5020484124" description="Endoglucanase" evidence="14">
    <location>
        <begin position="24"/>
        <end position="349"/>
    </location>
</feature>
<keyword evidence="6" id="KW-0136">Cellulose degradation</keyword>
<comment type="catalytic activity">
    <reaction evidence="1">
        <text>Endohydrolysis of (1-&gt;4)-beta-D-glucosidic linkages in cellulose, lichenin and cereal beta-D-glucans.</text>
        <dbReference type="EC" id="3.2.1.4"/>
    </reaction>
</comment>
<evidence type="ECO:0000256" key="6">
    <source>
        <dbReference type="ARBA" id="ARBA00023001"/>
    </source>
</evidence>
<dbReference type="PANTHER" id="PTHR34142">
    <property type="entry name" value="ENDO-BETA-1,4-GLUCANASE A"/>
    <property type="match status" value="1"/>
</dbReference>
<keyword evidence="7" id="KW-0119">Carbohydrate metabolism</keyword>
<dbReference type="PANTHER" id="PTHR34142:SF1">
    <property type="entry name" value="GLYCOSIDE HYDROLASE FAMILY 5 DOMAIN-CONTAINING PROTEIN"/>
    <property type="match status" value="1"/>
</dbReference>
<evidence type="ECO:0000313" key="17">
    <source>
        <dbReference type="Proteomes" id="UP000289784"/>
    </source>
</evidence>
<dbReference type="PROSITE" id="PS00659">
    <property type="entry name" value="GLYCOSYL_HYDROL_F5"/>
    <property type="match status" value="1"/>
</dbReference>
<evidence type="ECO:0000256" key="10">
    <source>
        <dbReference type="ARBA" id="ARBA00068340"/>
    </source>
</evidence>
<keyword evidence="4 14" id="KW-0732">Signal</keyword>
<dbReference type="RefSeq" id="WP_129470863.1">
    <property type="nucleotide sequence ID" value="NZ_SAWZ01000004.1"/>
</dbReference>
<feature type="domain" description="Glycoside hydrolase family 5" evidence="15">
    <location>
        <begin position="40"/>
        <end position="312"/>
    </location>
</feature>
<dbReference type="AlphaFoldDB" id="A0A4Q1JUZ4"/>
<evidence type="ECO:0000256" key="4">
    <source>
        <dbReference type="ARBA" id="ARBA00022729"/>
    </source>
</evidence>
<dbReference type="GO" id="GO:0030245">
    <property type="term" value="P:cellulose catabolic process"/>
    <property type="evidence" value="ECO:0007669"/>
    <property type="project" value="UniProtKB-KW"/>
</dbReference>
<dbReference type="OrthoDB" id="6769681at2"/>
<evidence type="ECO:0000256" key="9">
    <source>
        <dbReference type="ARBA" id="ARBA00023326"/>
    </source>
</evidence>
<reference evidence="16 17" key="1">
    <citation type="submission" date="2019-01" db="EMBL/GenBank/DDBJ databases">
        <title>Pseudoxanthomonas composti sp. nov., isolated from compost.</title>
        <authorList>
            <person name="Yang G."/>
        </authorList>
    </citation>
    <scope>NUCLEOTIDE SEQUENCE [LARGE SCALE GENOMIC DNA]</scope>
    <source>
        <strain evidence="16 17">GSS15</strain>
    </source>
</reference>
<keyword evidence="5 13" id="KW-0378">Hydrolase</keyword>
<evidence type="ECO:0000256" key="13">
    <source>
        <dbReference type="RuleBase" id="RU361153"/>
    </source>
</evidence>
<evidence type="ECO:0000256" key="14">
    <source>
        <dbReference type="SAM" id="SignalP"/>
    </source>
</evidence>
<evidence type="ECO:0000256" key="5">
    <source>
        <dbReference type="ARBA" id="ARBA00022801"/>
    </source>
</evidence>
<evidence type="ECO:0000259" key="15">
    <source>
        <dbReference type="Pfam" id="PF00150"/>
    </source>
</evidence>
<protein>
    <recommendedName>
        <fullName evidence="10">Endoglucanase</fullName>
        <ecNumber evidence="3">3.2.1.4</ecNumber>
    </recommendedName>
    <alternativeName>
        <fullName evidence="11">Cellulase</fullName>
    </alternativeName>
    <alternativeName>
        <fullName evidence="12">Endo-1,4-beta-glucanase</fullName>
    </alternativeName>
</protein>
<evidence type="ECO:0000313" key="16">
    <source>
        <dbReference type="EMBL" id="RXR05951.1"/>
    </source>
</evidence>
<dbReference type="EC" id="3.2.1.4" evidence="3"/>
<evidence type="ECO:0000256" key="1">
    <source>
        <dbReference type="ARBA" id="ARBA00000966"/>
    </source>
</evidence>
<dbReference type="GO" id="GO:0008810">
    <property type="term" value="F:cellulase activity"/>
    <property type="evidence" value="ECO:0007669"/>
    <property type="project" value="UniProtKB-EC"/>
</dbReference>
<dbReference type="Proteomes" id="UP000289784">
    <property type="component" value="Unassembled WGS sequence"/>
</dbReference>
<evidence type="ECO:0000256" key="7">
    <source>
        <dbReference type="ARBA" id="ARBA00023277"/>
    </source>
</evidence>
<sequence length="349" mass="37965">MHARSRSTAWLLAGLVLVWQAFAAPAALAQGKLKYAGVNLAGAEFNSGKKPGTLFKDYTYPGASDYAYFAGQGMNIVRLPFLWERLQPTANGPLDNAQLTLIKQAVQRANDNGLIVLLDVHNYAKFNGKIVGKELPASTLADLWKRLAPVFAGNAKVMYGLMNEPNNIGSSEWAQVAQASVDAIRATGADNVIMVPGNAWTGAHSWMKAAGASPSNGDALVGLRDPKNKVIYEVHQYLDADYSGTKPECVSATVGAEKLASFTSWLRKNGKVGFLGEFGAADNPTCMAALENMLKYMQDNRDVWAGWSYWAAGPWWNQNYPFLVQPDKAGNARPQMKVLSKYARQITGR</sequence>
<dbReference type="EMBL" id="SAWZ01000004">
    <property type="protein sequence ID" value="RXR05951.1"/>
    <property type="molecule type" value="Genomic_DNA"/>
</dbReference>
<organism evidence="16 17">
    <name type="scientific">Pseudoxanthomonas composti</name>
    <dbReference type="NCBI Taxonomy" id="2137479"/>
    <lineage>
        <taxon>Bacteria</taxon>
        <taxon>Pseudomonadati</taxon>
        <taxon>Pseudomonadota</taxon>
        <taxon>Gammaproteobacteria</taxon>
        <taxon>Lysobacterales</taxon>
        <taxon>Lysobacteraceae</taxon>
        <taxon>Pseudoxanthomonas</taxon>
    </lineage>
</organism>
<dbReference type="Gene3D" id="3.20.20.80">
    <property type="entry name" value="Glycosidases"/>
    <property type="match status" value="1"/>
</dbReference>
<gene>
    <name evidence="16" type="ORF">EPA99_08865</name>
</gene>
<dbReference type="FunFam" id="3.20.20.80:FF:000124">
    <property type="entry name" value="Exported cellulase"/>
    <property type="match status" value="1"/>
</dbReference>
<dbReference type="InterPro" id="IPR017853">
    <property type="entry name" value="GH"/>
</dbReference>
<evidence type="ECO:0000256" key="8">
    <source>
        <dbReference type="ARBA" id="ARBA00023295"/>
    </source>
</evidence>
<dbReference type="InterPro" id="IPR001547">
    <property type="entry name" value="Glyco_hydro_5"/>
</dbReference>